<accession>A0AA43B3N4</accession>
<organism evidence="2 3">
    <name type="scientific">Achromobacter marplatensis</name>
    <dbReference type="NCBI Taxonomy" id="470868"/>
    <lineage>
        <taxon>Bacteria</taxon>
        <taxon>Pseudomonadati</taxon>
        <taxon>Pseudomonadota</taxon>
        <taxon>Betaproteobacteria</taxon>
        <taxon>Burkholderiales</taxon>
        <taxon>Alcaligenaceae</taxon>
        <taxon>Achromobacter</taxon>
    </lineage>
</organism>
<dbReference type="AlphaFoldDB" id="A0AA43B3N4"/>
<dbReference type="Gene3D" id="1.10.30.50">
    <property type="match status" value="1"/>
</dbReference>
<comment type="caution">
    <text evidence="2">The sequence shown here is derived from an EMBL/GenBank/DDBJ whole genome shotgun (WGS) entry which is preliminary data.</text>
</comment>
<keyword evidence="2" id="KW-0540">Nuclease</keyword>
<keyword evidence="2" id="KW-0255">Endonuclease</keyword>
<keyword evidence="2" id="KW-0378">Hydrolase</keyword>
<proteinExistence type="predicted"/>
<dbReference type="Proteomes" id="UP001161276">
    <property type="component" value="Unassembled WGS sequence"/>
</dbReference>
<dbReference type="RefSeq" id="WP_280028358.1">
    <property type="nucleotide sequence ID" value="NZ_JAOCKG010000009.1"/>
</dbReference>
<dbReference type="GO" id="GO:0004519">
    <property type="term" value="F:endonuclease activity"/>
    <property type="evidence" value="ECO:0007669"/>
    <property type="project" value="UniProtKB-KW"/>
</dbReference>
<evidence type="ECO:0000256" key="1">
    <source>
        <dbReference type="SAM" id="MobiDB-lite"/>
    </source>
</evidence>
<feature type="compositionally biased region" description="Basic residues" evidence="1">
    <location>
        <begin position="24"/>
        <end position="33"/>
    </location>
</feature>
<protein>
    <submittedName>
        <fullName evidence="2">HNH endonuclease</fullName>
    </submittedName>
</protein>
<gene>
    <name evidence="2" type="ORF">N5K24_20845</name>
</gene>
<dbReference type="EMBL" id="JAOCKG010000009">
    <property type="protein sequence ID" value="MDH2052864.1"/>
    <property type="molecule type" value="Genomic_DNA"/>
</dbReference>
<evidence type="ECO:0000313" key="3">
    <source>
        <dbReference type="Proteomes" id="UP001161276"/>
    </source>
</evidence>
<dbReference type="InterPro" id="IPR003615">
    <property type="entry name" value="HNH_nuc"/>
</dbReference>
<reference evidence="2" key="1">
    <citation type="submission" date="2022-09" db="EMBL/GenBank/DDBJ databases">
        <title>Intensive care unit water sources are persistently colonized with multi-drug resistant bacteria and are the site of extensive horizontal gene transfer of antibiotic resistance genes.</title>
        <authorList>
            <person name="Diorio-Toth L."/>
        </authorList>
    </citation>
    <scope>NUCLEOTIDE SEQUENCE</scope>
    <source>
        <strain evidence="2">GD03676</strain>
    </source>
</reference>
<name>A0AA43B3N4_9BURK</name>
<evidence type="ECO:0000313" key="2">
    <source>
        <dbReference type="EMBL" id="MDH2052864.1"/>
    </source>
</evidence>
<feature type="region of interest" description="Disordered" evidence="1">
    <location>
        <begin position="1"/>
        <end position="33"/>
    </location>
</feature>
<sequence length="110" mass="12451">MKMKTLKPRLPVAPDRLPTVSPSKAKRMTGRKLQGRRLRVWSADPRCARCGTLTIYPHGFELDHKVSLFDGGEDTDENSQVLCVSRDAYGRKAGCHDSKTREDMGYRSRT</sequence>
<dbReference type="CDD" id="cd00085">
    <property type="entry name" value="HNHc"/>
    <property type="match status" value="1"/>
</dbReference>